<keyword evidence="10" id="KW-1185">Reference proteome</keyword>
<evidence type="ECO:0000256" key="5">
    <source>
        <dbReference type="PIRSR" id="PIRSR634603-1"/>
    </source>
</evidence>
<evidence type="ECO:0000256" key="6">
    <source>
        <dbReference type="PIRSR" id="PIRSR634603-3"/>
    </source>
</evidence>
<evidence type="ECO:0000256" key="4">
    <source>
        <dbReference type="ARBA" id="ARBA00023235"/>
    </source>
</evidence>
<feature type="binding site" evidence="6">
    <location>
        <position position="217"/>
    </location>
    <ligand>
        <name>Mg(2+)</name>
        <dbReference type="ChEBI" id="CHEBI:18420"/>
    </ligand>
</feature>
<dbReference type="SFLD" id="SFLDS00001">
    <property type="entry name" value="Enolase"/>
    <property type="match status" value="1"/>
</dbReference>
<comment type="cofactor">
    <cofactor evidence="6 7">
        <name>Mg(2+)</name>
        <dbReference type="ChEBI" id="CHEBI:18420"/>
    </cofactor>
    <text evidence="6 7">Binds 1 Mg(2+) ion per subunit.</text>
</comment>
<dbReference type="InterPro" id="IPR036849">
    <property type="entry name" value="Enolase-like_C_sf"/>
</dbReference>
<dbReference type="InterPro" id="IPR029017">
    <property type="entry name" value="Enolase-like_N"/>
</dbReference>
<evidence type="ECO:0000259" key="8">
    <source>
        <dbReference type="SMART" id="SM00922"/>
    </source>
</evidence>
<dbReference type="KEGG" id="arac:E0W69_003305"/>
<accession>A0A5P2G1L9</accession>
<organism evidence="9 10">
    <name type="scientific">Rhizosphaericola mali</name>
    <dbReference type="NCBI Taxonomy" id="2545455"/>
    <lineage>
        <taxon>Bacteria</taxon>
        <taxon>Pseudomonadati</taxon>
        <taxon>Bacteroidota</taxon>
        <taxon>Chitinophagia</taxon>
        <taxon>Chitinophagales</taxon>
        <taxon>Chitinophagaceae</taxon>
        <taxon>Rhizosphaericola</taxon>
    </lineage>
</organism>
<protein>
    <recommendedName>
        <fullName evidence="7">Dipeptide epimerase</fullName>
        <ecNumber evidence="7">5.1.1.-</ecNumber>
    </recommendedName>
</protein>
<dbReference type="Proteomes" id="UP000292424">
    <property type="component" value="Chromosome"/>
</dbReference>
<dbReference type="PANTHER" id="PTHR48080">
    <property type="entry name" value="D-GALACTONATE DEHYDRATASE-RELATED"/>
    <property type="match status" value="1"/>
</dbReference>
<dbReference type="EMBL" id="CP044016">
    <property type="protein sequence ID" value="QES87732.1"/>
    <property type="molecule type" value="Genomic_DNA"/>
</dbReference>
<dbReference type="InterPro" id="IPR013342">
    <property type="entry name" value="Mandelate_racemase_C"/>
</dbReference>
<dbReference type="Gene3D" id="3.20.20.120">
    <property type="entry name" value="Enolase-like C-terminal domain"/>
    <property type="match status" value="1"/>
</dbReference>
<dbReference type="EC" id="5.1.1.-" evidence="7"/>
<dbReference type="RefSeq" id="WP_131328619.1">
    <property type="nucleotide sequence ID" value="NZ_CP044016.1"/>
</dbReference>
<dbReference type="AlphaFoldDB" id="A0A5P2G1L9"/>
<dbReference type="SUPFAM" id="SSF54826">
    <property type="entry name" value="Enolase N-terminal domain-like"/>
    <property type="match status" value="1"/>
</dbReference>
<dbReference type="SUPFAM" id="SSF51604">
    <property type="entry name" value="Enolase C-terminal domain-like"/>
    <property type="match status" value="1"/>
</dbReference>
<reference evidence="9 10" key="1">
    <citation type="submission" date="2019-09" db="EMBL/GenBank/DDBJ databases">
        <title>Complete genome sequence of Arachidicoccus sp. B3-10 isolated from apple orchard soil.</title>
        <authorList>
            <person name="Kim H.S."/>
            <person name="Han K.-I."/>
            <person name="Suh M.K."/>
            <person name="Lee K.C."/>
            <person name="Eom M.K."/>
            <person name="Kim J.-S."/>
            <person name="Kang S.W."/>
            <person name="Sin Y."/>
            <person name="Lee J.-S."/>
        </authorList>
    </citation>
    <scope>NUCLEOTIDE SEQUENCE [LARGE SCALE GENOMIC DNA]</scope>
    <source>
        <strain evidence="9 10">B3-10</strain>
    </source>
</reference>
<evidence type="ECO:0000256" key="1">
    <source>
        <dbReference type="ARBA" id="ARBA00008031"/>
    </source>
</evidence>
<dbReference type="OrthoDB" id="9775391at2"/>
<dbReference type="Gene3D" id="3.30.390.10">
    <property type="entry name" value="Enolase-like, N-terminal domain"/>
    <property type="match status" value="1"/>
</dbReference>
<dbReference type="SMART" id="SM00922">
    <property type="entry name" value="MR_MLE"/>
    <property type="match status" value="1"/>
</dbReference>
<dbReference type="InterPro" id="IPR029065">
    <property type="entry name" value="Enolase_C-like"/>
</dbReference>
<dbReference type="PANTHER" id="PTHR48080:SF3">
    <property type="entry name" value="ENOLASE SUPERFAMILY MEMBER DDB_G0284701"/>
    <property type="match status" value="1"/>
</dbReference>
<dbReference type="InterPro" id="IPR034603">
    <property type="entry name" value="Dipeptide_epimerase"/>
</dbReference>
<dbReference type="Pfam" id="PF02746">
    <property type="entry name" value="MR_MLE_N"/>
    <property type="match status" value="1"/>
</dbReference>
<feature type="active site" description="Proton acceptor; specific for (R)-substrate epimerization" evidence="5">
    <location>
        <position position="193"/>
    </location>
</feature>
<keyword evidence="3 6" id="KW-0460">Magnesium</keyword>
<feature type="binding site" evidence="6">
    <location>
        <position position="244"/>
    </location>
    <ligand>
        <name>Mg(2+)</name>
        <dbReference type="ChEBI" id="CHEBI:18420"/>
    </ligand>
</feature>
<sequence length="378" mass="41795">MDSRRDFLLKSGMATGAFGLNSLGAIFGQNVHGKAKKGKLKLTFKPYTLELAHVFTLANSSRTSTPDVLTQIEYDGIIGYGEASMPPYLGESIESVTKFLSKVDLSQFNDPMEMEKILDYVDSIEPLNKAAKASVDIALHDLVGKIIGQPWWKIWGYDTDKMPNTSYTIGIDTPEVVRQKTKEAAPYKILKVKLGRDTDKELIETIRSVTDKPICVDVNQGWKDKNFAVDMSHWLADKGVVFIEQGMPKENVEDNAYLTEHSPIPTFADEAFQRLPDLIKCHGVYSGINIKLMKSTGLREGHRMLELARALGMKVMIGCMTETSCGISAAAQLAPMVDFADLDGNLLIKNDAFTGMKIVDGKVTLNDWPGIGIKPLKK</sequence>
<feature type="binding site" evidence="6">
    <location>
        <position position="269"/>
    </location>
    <ligand>
        <name>Mg(2+)</name>
        <dbReference type="ChEBI" id="CHEBI:18420"/>
    </ligand>
</feature>
<dbReference type="CDD" id="cd03319">
    <property type="entry name" value="L-Ala-DL-Glu_epimerase"/>
    <property type="match status" value="1"/>
</dbReference>
<comment type="similarity">
    <text evidence="1 7">Belongs to the mandelate racemase/muconate lactonizing enzyme family.</text>
</comment>
<evidence type="ECO:0000313" key="9">
    <source>
        <dbReference type="EMBL" id="QES87732.1"/>
    </source>
</evidence>
<keyword evidence="4 7" id="KW-0413">Isomerase</keyword>
<feature type="active site" description="Proton acceptor; specific for (S)-substrate epimerization" evidence="5">
    <location>
        <position position="291"/>
    </location>
</feature>
<evidence type="ECO:0000256" key="2">
    <source>
        <dbReference type="ARBA" id="ARBA00022723"/>
    </source>
</evidence>
<dbReference type="GO" id="GO:0016855">
    <property type="term" value="F:racemase and epimerase activity, acting on amino acids and derivatives"/>
    <property type="evidence" value="ECO:0007669"/>
    <property type="project" value="UniProtKB-UniRule"/>
</dbReference>
<evidence type="ECO:0000256" key="3">
    <source>
        <dbReference type="ARBA" id="ARBA00022842"/>
    </source>
</evidence>
<dbReference type="Pfam" id="PF13378">
    <property type="entry name" value="MR_MLE_C"/>
    <property type="match status" value="1"/>
</dbReference>
<gene>
    <name evidence="9" type="ORF">E0W69_003305</name>
</gene>
<proteinExistence type="inferred from homology"/>
<dbReference type="InterPro" id="IPR034593">
    <property type="entry name" value="DgoD-like"/>
</dbReference>
<dbReference type="GO" id="GO:0000287">
    <property type="term" value="F:magnesium ion binding"/>
    <property type="evidence" value="ECO:0007669"/>
    <property type="project" value="UniProtKB-ARBA"/>
</dbReference>
<feature type="domain" description="Mandelate racemase/muconate lactonizing enzyme C-terminal" evidence="8">
    <location>
        <begin position="174"/>
        <end position="265"/>
    </location>
</feature>
<dbReference type="SFLD" id="SFLDG00180">
    <property type="entry name" value="muconate_cycloisomerase"/>
    <property type="match status" value="1"/>
</dbReference>
<keyword evidence="2 6" id="KW-0479">Metal-binding</keyword>
<name>A0A5P2G1L9_9BACT</name>
<dbReference type="InterPro" id="IPR013341">
    <property type="entry name" value="Mandelate_racemase_N_dom"/>
</dbReference>
<evidence type="ECO:0000313" key="10">
    <source>
        <dbReference type="Proteomes" id="UP000292424"/>
    </source>
</evidence>
<evidence type="ECO:0000256" key="7">
    <source>
        <dbReference type="RuleBase" id="RU366006"/>
    </source>
</evidence>